<dbReference type="AlphaFoldDB" id="A0A9D4KVG5"/>
<feature type="transmembrane region" description="Helical" evidence="6">
    <location>
        <begin position="362"/>
        <end position="381"/>
    </location>
</feature>
<keyword evidence="6" id="KW-0812">Transmembrane</keyword>
<evidence type="ECO:0000256" key="5">
    <source>
        <dbReference type="SAM" id="MobiDB-lite"/>
    </source>
</evidence>
<evidence type="ECO:0000256" key="4">
    <source>
        <dbReference type="ARBA" id="ARBA00023180"/>
    </source>
</evidence>
<comment type="caution">
    <text evidence="8">The sequence shown here is derived from an EMBL/GenBank/DDBJ whole genome shotgun (WGS) entry which is preliminary data.</text>
</comment>
<evidence type="ECO:0000256" key="1">
    <source>
        <dbReference type="ARBA" id="ARBA00004613"/>
    </source>
</evidence>
<dbReference type="InterPro" id="IPR008979">
    <property type="entry name" value="Galactose-bd-like_sf"/>
</dbReference>
<keyword evidence="6" id="KW-1133">Transmembrane helix</keyword>
<gene>
    <name evidence="8" type="ORF">DPMN_088024</name>
</gene>
<dbReference type="PANTHER" id="PTHR24543:SF325">
    <property type="entry name" value="F5_8 TYPE C DOMAIN-CONTAINING PROTEIN"/>
    <property type="match status" value="1"/>
</dbReference>
<dbReference type="Pfam" id="PF13330">
    <property type="entry name" value="Mucin2_WxxW"/>
    <property type="match status" value="2"/>
</dbReference>
<dbReference type="SUPFAM" id="SSF49785">
    <property type="entry name" value="Galactose-binding domain-like"/>
    <property type="match status" value="1"/>
</dbReference>
<proteinExistence type="predicted"/>
<evidence type="ECO:0000313" key="8">
    <source>
        <dbReference type="EMBL" id="KAH3845741.1"/>
    </source>
</evidence>
<keyword evidence="6" id="KW-0472">Membrane</keyword>
<evidence type="ECO:0000256" key="2">
    <source>
        <dbReference type="ARBA" id="ARBA00022525"/>
    </source>
</evidence>
<comment type="subcellular location">
    <subcellularLocation>
        <location evidence="1">Secreted</location>
    </subcellularLocation>
</comment>
<organism evidence="8 9">
    <name type="scientific">Dreissena polymorpha</name>
    <name type="common">Zebra mussel</name>
    <name type="synonym">Mytilus polymorpha</name>
    <dbReference type="NCBI Taxonomy" id="45954"/>
    <lineage>
        <taxon>Eukaryota</taxon>
        <taxon>Metazoa</taxon>
        <taxon>Spiralia</taxon>
        <taxon>Lophotrochozoa</taxon>
        <taxon>Mollusca</taxon>
        <taxon>Bivalvia</taxon>
        <taxon>Autobranchia</taxon>
        <taxon>Heteroconchia</taxon>
        <taxon>Euheterodonta</taxon>
        <taxon>Imparidentia</taxon>
        <taxon>Neoheterodontei</taxon>
        <taxon>Myida</taxon>
        <taxon>Dreissenoidea</taxon>
        <taxon>Dreissenidae</taxon>
        <taxon>Dreissena</taxon>
    </lineage>
</organism>
<keyword evidence="2" id="KW-0964">Secreted</keyword>
<keyword evidence="3" id="KW-0732">Signal</keyword>
<accession>A0A9D4KVG5</accession>
<dbReference type="PANTHER" id="PTHR24543">
    <property type="entry name" value="MULTICOPPER OXIDASE-RELATED"/>
    <property type="match status" value="1"/>
</dbReference>
<sequence>MPFITSSTDRDGSSKVSSPIGRGATRTGSPPPAGGSSPMAVPSAYNCSDQWSIWYNRDNTNDGKEMEFMTEAEKRLFCPYGTLTAIECLTTNGTQSYSTGEFQLKSPPTCTMEGGSVCLNSDNDPITCSDYQIRYYCKCEGNCRVEKLCGLSHPSKFDQFIFKIRDITAVECQTVDGIASYSTGEVTQCTMEGGSVCLNGDNDPIPCSDYQIRYYCKCEARNDSSGVGNPLSVPNTQLSSSADVTHAGGWASKSRDFKSCIQVDLLASYDVTGVAILERADGREWTVAYTSLFSTDGVHFSPLLNTRDGGEVKLFNGNADPNTSVNSNFTARTARWIRIYPNASMGSIALGFDVLGCHGNTVISTAQVLTLIALIVMVALCKKYRENKVAAQNGTDVLL</sequence>
<reference evidence="8" key="2">
    <citation type="submission" date="2020-11" db="EMBL/GenBank/DDBJ databases">
        <authorList>
            <person name="McCartney M.A."/>
            <person name="Auch B."/>
            <person name="Kono T."/>
            <person name="Mallez S."/>
            <person name="Becker A."/>
            <person name="Gohl D.M."/>
            <person name="Silverstein K.A.T."/>
            <person name="Koren S."/>
            <person name="Bechman K.B."/>
            <person name="Herman A."/>
            <person name="Abrahante J.E."/>
            <person name="Garbe J."/>
        </authorList>
    </citation>
    <scope>NUCLEOTIDE SEQUENCE</scope>
    <source>
        <strain evidence="8">Duluth1</strain>
        <tissue evidence="8">Whole animal</tissue>
    </source>
</reference>
<evidence type="ECO:0000256" key="3">
    <source>
        <dbReference type="ARBA" id="ARBA00022729"/>
    </source>
</evidence>
<dbReference type="InterPro" id="IPR000421">
    <property type="entry name" value="FA58C"/>
</dbReference>
<name>A0A9D4KVG5_DREPO</name>
<evidence type="ECO:0000313" key="9">
    <source>
        <dbReference type="Proteomes" id="UP000828390"/>
    </source>
</evidence>
<dbReference type="PROSITE" id="PS50022">
    <property type="entry name" value="FA58C_3"/>
    <property type="match status" value="1"/>
</dbReference>
<evidence type="ECO:0000259" key="7">
    <source>
        <dbReference type="PROSITE" id="PS50022"/>
    </source>
</evidence>
<dbReference type="Proteomes" id="UP000828390">
    <property type="component" value="Unassembled WGS sequence"/>
</dbReference>
<dbReference type="InterPro" id="IPR025155">
    <property type="entry name" value="WxxW_domain"/>
</dbReference>
<feature type="domain" description="F5/8 type C" evidence="7">
    <location>
        <begin position="207"/>
        <end position="357"/>
    </location>
</feature>
<dbReference type="EMBL" id="JAIWYP010000003">
    <property type="protein sequence ID" value="KAH3845741.1"/>
    <property type="molecule type" value="Genomic_DNA"/>
</dbReference>
<dbReference type="Pfam" id="PF00754">
    <property type="entry name" value="F5_F8_type_C"/>
    <property type="match status" value="1"/>
</dbReference>
<feature type="compositionally biased region" description="Low complexity" evidence="5">
    <location>
        <begin position="23"/>
        <end position="39"/>
    </location>
</feature>
<keyword evidence="9" id="KW-1185">Reference proteome</keyword>
<feature type="region of interest" description="Disordered" evidence="5">
    <location>
        <begin position="1"/>
        <end position="39"/>
    </location>
</feature>
<dbReference type="GO" id="GO:0005576">
    <property type="term" value="C:extracellular region"/>
    <property type="evidence" value="ECO:0007669"/>
    <property type="project" value="UniProtKB-SubCell"/>
</dbReference>
<reference evidence="8" key="1">
    <citation type="journal article" date="2019" name="bioRxiv">
        <title>The Genome of the Zebra Mussel, Dreissena polymorpha: A Resource for Invasive Species Research.</title>
        <authorList>
            <person name="McCartney M.A."/>
            <person name="Auch B."/>
            <person name="Kono T."/>
            <person name="Mallez S."/>
            <person name="Zhang Y."/>
            <person name="Obille A."/>
            <person name="Becker A."/>
            <person name="Abrahante J.E."/>
            <person name="Garbe J."/>
            <person name="Badalamenti J.P."/>
            <person name="Herman A."/>
            <person name="Mangelson H."/>
            <person name="Liachko I."/>
            <person name="Sullivan S."/>
            <person name="Sone E.D."/>
            <person name="Koren S."/>
            <person name="Silverstein K.A.T."/>
            <person name="Beckman K.B."/>
            <person name="Gohl D.M."/>
        </authorList>
    </citation>
    <scope>NUCLEOTIDE SEQUENCE</scope>
    <source>
        <strain evidence="8">Duluth1</strain>
        <tissue evidence="8">Whole animal</tissue>
    </source>
</reference>
<keyword evidence="4" id="KW-0325">Glycoprotein</keyword>
<dbReference type="Gene3D" id="2.60.120.260">
    <property type="entry name" value="Galactose-binding domain-like"/>
    <property type="match status" value="1"/>
</dbReference>
<dbReference type="SMART" id="SM00231">
    <property type="entry name" value="FA58C"/>
    <property type="match status" value="1"/>
</dbReference>
<protein>
    <recommendedName>
        <fullName evidence="7">F5/8 type C domain-containing protein</fullName>
    </recommendedName>
</protein>
<evidence type="ECO:0000256" key="6">
    <source>
        <dbReference type="SAM" id="Phobius"/>
    </source>
</evidence>